<dbReference type="EMBL" id="FOVL01000001">
    <property type="protein sequence ID" value="SFN29684.1"/>
    <property type="molecule type" value="Genomic_DNA"/>
</dbReference>
<dbReference type="PROSITE" id="PS50213">
    <property type="entry name" value="FAS1"/>
    <property type="match status" value="1"/>
</dbReference>
<feature type="compositionally biased region" description="Basic and acidic residues" evidence="1">
    <location>
        <begin position="28"/>
        <end position="41"/>
    </location>
</feature>
<evidence type="ECO:0000259" key="2">
    <source>
        <dbReference type="PROSITE" id="PS50213"/>
    </source>
</evidence>
<dbReference type="PROSITE" id="PS51257">
    <property type="entry name" value="PROKAR_LIPOPROTEIN"/>
    <property type="match status" value="1"/>
</dbReference>
<dbReference type="InterPro" id="IPR050904">
    <property type="entry name" value="Adhesion/Biosynth-related"/>
</dbReference>
<dbReference type="SMART" id="SM00554">
    <property type="entry name" value="FAS1"/>
    <property type="match status" value="1"/>
</dbReference>
<dbReference type="PANTHER" id="PTHR10900:SF77">
    <property type="entry name" value="FI19380P1"/>
    <property type="match status" value="1"/>
</dbReference>
<dbReference type="InterPro" id="IPR036378">
    <property type="entry name" value="FAS1_dom_sf"/>
</dbReference>
<dbReference type="AlphaFoldDB" id="A0A1I4XV34"/>
<dbReference type="RefSeq" id="WP_093405121.1">
    <property type="nucleotide sequence ID" value="NZ_FOVL01000001.1"/>
</dbReference>
<feature type="region of interest" description="Disordered" evidence="1">
    <location>
        <begin position="28"/>
        <end position="50"/>
    </location>
</feature>
<dbReference type="PANTHER" id="PTHR10900">
    <property type="entry name" value="PERIOSTIN-RELATED"/>
    <property type="match status" value="1"/>
</dbReference>
<dbReference type="OrthoDB" id="9800666at2"/>
<protein>
    <submittedName>
        <fullName evidence="3">Uncaracterized surface protein containing fasciclin (FAS1) repeats</fullName>
    </submittedName>
</protein>
<organism evidence="3 4">
    <name type="scientific">Salegentibacter flavus</name>
    <dbReference type="NCBI Taxonomy" id="287099"/>
    <lineage>
        <taxon>Bacteria</taxon>
        <taxon>Pseudomonadati</taxon>
        <taxon>Bacteroidota</taxon>
        <taxon>Flavobacteriia</taxon>
        <taxon>Flavobacteriales</taxon>
        <taxon>Flavobacteriaceae</taxon>
        <taxon>Salegentibacter</taxon>
    </lineage>
</organism>
<dbReference type="Pfam" id="PF02469">
    <property type="entry name" value="Fasciclin"/>
    <property type="match status" value="1"/>
</dbReference>
<feature type="domain" description="FAS1" evidence="2">
    <location>
        <begin position="56"/>
        <end position="201"/>
    </location>
</feature>
<dbReference type="Gene3D" id="2.30.180.10">
    <property type="entry name" value="FAS1 domain"/>
    <property type="match status" value="1"/>
</dbReference>
<dbReference type="InterPro" id="IPR000782">
    <property type="entry name" value="FAS1_domain"/>
</dbReference>
<sequence length="206" mass="22973">MKISKILVILFLGLFVFTSCEDGKKKAEEEKERLERQEAERAAGLQAEEERMEWEANSIAAKTMEDDSLSSLSSALQNAELAQTFTEEEGPYTIFAPTNEAFEKVDRATLDTLMKTENREKLSDVLKYHVVEDEITAEELSERIDEGNGEYSITTLSGASLNALKSGDDILLKDENGNTSKIIKTNIEASNGVIHQIDGVMMRKKS</sequence>
<dbReference type="Proteomes" id="UP000199153">
    <property type="component" value="Unassembled WGS sequence"/>
</dbReference>
<dbReference type="SUPFAM" id="SSF82153">
    <property type="entry name" value="FAS1 domain"/>
    <property type="match status" value="1"/>
</dbReference>
<dbReference type="FunFam" id="2.30.180.10:FF:000032">
    <property type="entry name" value="Fasciclin domain-containing protein, putative"/>
    <property type="match status" value="1"/>
</dbReference>
<gene>
    <name evidence="3" type="ORF">SAMN05660413_00372</name>
</gene>
<reference evidence="3 4" key="1">
    <citation type="submission" date="2016-10" db="EMBL/GenBank/DDBJ databases">
        <authorList>
            <person name="de Groot N.N."/>
        </authorList>
    </citation>
    <scope>NUCLEOTIDE SEQUENCE [LARGE SCALE GENOMIC DNA]</scope>
    <source>
        <strain evidence="3 4">DSM 17794</strain>
    </source>
</reference>
<evidence type="ECO:0000313" key="4">
    <source>
        <dbReference type="Proteomes" id="UP000199153"/>
    </source>
</evidence>
<evidence type="ECO:0000313" key="3">
    <source>
        <dbReference type="EMBL" id="SFN29684.1"/>
    </source>
</evidence>
<proteinExistence type="predicted"/>
<dbReference type="STRING" id="287099.SAMN05660413_00372"/>
<accession>A0A1I4XV34</accession>
<keyword evidence="4" id="KW-1185">Reference proteome</keyword>
<name>A0A1I4XV34_9FLAO</name>
<evidence type="ECO:0000256" key="1">
    <source>
        <dbReference type="SAM" id="MobiDB-lite"/>
    </source>
</evidence>